<dbReference type="Proteomes" id="UP000664032">
    <property type="component" value="Unassembled WGS sequence"/>
</dbReference>
<organism evidence="1 2">
    <name type="scientific">Psilocybe cubensis</name>
    <name type="common">Psychedelic mushroom</name>
    <name type="synonym">Stropharia cubensis</name>
    <dbReference type="NCBI Taxonomy" id="181762"/>
    <lineage>
        <taxon>Eukaryota</taxon>
        <taxon>Fungi</taxon>
        <taxon>Dikarya</taxon>
        <taxon>Basidiomycota</taxon>
        <taxon>Agaricomycotina</taxon>
        <taxon>Agaricomycetes</taxon>
        <taxon>Agaricomycetidae</taxon>
        <taxon>Agaricales</taxon>
        <taxon>Agaricineae</taxon>
        <taxon>Strophariaceae</taxon>
        <taxon>Psilocybe</taxon>
    </lineage>
</organism>
<evidence type="ECO:0000313" key="1">
    <source>
        <dbReference type="EMBL" id="KAH9486131.1"/>
    </source>
</evidence>
<accession>A0ACB8HF78</accession>
<sequence length="125" mass="14404">MLHLENGACKSGINRAKVDRFVRENDRHNLITDPSRMICGPSGSHTETVIHIATELSWNEYRQAWECCLCYATFRSLKALNQHLASPRHQEKMYICREPSCNTRFTALSGFVWKARLPYSVVCTK</sequence>
<proteinExistence type="predicted"/>
<keyword evidence="2" id="KW-1185">Reference proteome</keyword>
<comment type="caution">
    <text evidence="1">The sequence shown here is derived from an EMBL/GenBank/DDBJ whole genome shotgun (WGS) entry which is preliminary data.</text>
</comment>
<evidence type="ECO:0000313" key="2">
    <source>
        <dbReference type="Proteomes" id="UP000664032"/>
    </source>
</evidence>
<reference evidence="1" key="1">
    <citation type="submission" date="2021-10" db="EMBL/GenBank/DDBJ databases">
        <title>Psilocybe cubensis genome.</title>
        <authorList>
            <person name="Mckernan K.J."/>
            <person name="Crawford S."/>
            <person name="Trippe A."/>
            <person name="Kane L.T."/>
            <person name="Mclaughlin S."/>
        </authorList>
    </citation>
    <scope>NUCLEOTIDE SEQUENCE</scope>
    <source>
        <strain evidence="1">MGC-MH-2018</strain>
    </source>
</reference>
<name>A0ACB8HF78_PSICU</name>
<protein>
    <submittedName>
        <fullName evidence="1">Uncharacterized protein</fullName>
    </submittedName>
</protein>
<gene>
    <name evidence="1" type="ORF">JR316_0000195</name>
</gene>
<dbReference type="EMBL" id="JAFIQS020000001">
    <property type="protein sequence ID" value="KAH9486131.1"/>
    <property type="molecule type" value="Genomic_DNA"/>
</dbReference>